<name>A0A8H3YJJ1_9TREE</name>
<gene>
    <name evidence="2" type="ORF">NliqN6_6624</name>
</gene>
<organism evidence="2 3">
    <name type="scientific">Naganishia liquefaciens</name>
    <dbReference type="NCBI Taxonomy" id="104408"/>
    <lineage>
        <taxon>Eukaryota</taxon>
        <taxon>Fungi</taxon>
        <taxon>Dikarya</taxon>
        <taxon>Basidiomycota</taxon>
        <taxon>Agaricomycotina</taxon>
        <taxon>Tremellomycetes</taxon>
        <taxon>Filobasidiales</taxon>
        <taxon>Filobasidiaceae</taxon>
        <taxon>Naganishia</taxon>
    </lineage>
</organism>
<keyword evidence="3" id="KW-1185">Reference proteome</keyword>
<evidence type="ECO:0000313" key="3">
    <source>
        <dbReference type="Proteomes" id="UP000620104"/>
    </source>
</evidence>
<evidence type="ECO:0000313" key="2">
    <source>
        <dbReference type="EMBL" id="GHJ90222.1"/>
    </source>
</evidence>
<dbReference type="Proteomes" id="UP000620104">
    <property type="component" value="Unassembled WGS sequence"/>
</dbReference>
<comment type="caution">
    <text evidence="2">The sequence shown here is derived from an EMBL/GenBank/DDBJ whole genome shotgun (WGS) entry which is preliminary data.</text>
</comment>
<evidence type="ECO:0000256" key="1">
    <source>
        <dbReference type="SAM" id="MobiDB-lite"/>
    </source>
</evidence>
<feature type="region of interest" description="Disordered" evidence="1">
    <location>
        <begin position="53"/>
        <end position="103"/>
    </location>
</feature>
<reference evidence="2" key="1">
    <citation type="submission" date="2020-07" db="EMBL/GenBank/DDBJ databases">
        <title>Draft Genome Sequence of a Deep-Sea Yeast, Naganishia (Cryptococcus) liquefaciens strain N6.</title>
        <authorList>
            <person name="Han Y.W."/>
            <person name="Kajitani R."/>
            <person name="Morimoto H."/>
            <person name="Parhat M."/>
            <person name="Tsubouchi H."/>
            <person name="Bakenova O."/>
            <person name="Ogata M."/>
            <person name="Argunhan B."/>
            <person name="Aoki R."/>
            <person name="Kajiwara S."/>
            <person name="Itoh T."/>
            <person name="Iwasaki H."/>
        </authorList>
    </citation>
    <scope>NUCLEOTIDE SEQUENCE</scope>
    <source>
        <strain evidence="2">N6</strain>
    </source>
</reference>
<dbReference type="EMBL" id="BLZA01000057">
    <property type="protein sequence ID" value="GHJ90222.1"/>
    <property type="molecule type" value="Genomic_DNA"/>
</dbReference>
<dbReference type="AlphaFoldDB" id="A0A8H3YJJ1"/>
<accession>A0A8H3YJJ1</accession>
<protein>
    <submittedName>
        <fullName evidence="2">Uncharacterized protein</fullName>
    </submittedName>
</protein>
<feature type="compositionally biased region" description="Polar residues" evidence="1">
    <location>
        <begin position="55"/>
        <end position="103"/>
    </location>
</feature>
<sequence length="125" mass="13969">MTSTLLDLAQHDETVYNNIQSSADFREKFSSNDLATHLIDETIVEESLGQGLMDANSTGHEQVDRPSTLTSSDDMANSRVANGSGSMLQSEPQDLPSSVKSNARTSRRDIFSFKMNWLKRFKPRK</sequence>
<proteinExistence type="predicted"/>